<accession>A0A5R9L2M1</accession>
<dbReference type="RefSeq" id="WP_138363756.1">
    <property type="nucleotide sequence ID" value="NZ_VCEJ01000002.1"/>
</dbReference>
<evidence type="ECO:0000313" key="1">
    <source>
        <dbReference type="EMBL" id="TLV02545.1"/>
    </source>
</evidence>
<dbReference type="Proteomes" id="UP000306402">
    <property type="component" value="Unassembled WGS sequence"/>
</dbReference>
<evidence type="ECO:0000313" key="2">
    <source>
        <dbReference type="Proteomes" id="UP000306402"/>
    </source>
</evidence>
<reference evidence="1 2" key="1">
    <citation type="submission" date="2019-05" db="EMBL/GenBank/DDBJ databases">
        <authorList>
            <person name="Qu J.-H."/>
        </authorList>
    </citation>
    <scope>NUCLEOTIDE SEQUENCE [LARGE SCALE GENOMIC DNA]</scope>
    <source>
        <strain evidence="1 2">T17</strain>
    </source>
</reference>
<protein>
    <submittedName>
        <fullName evidence="1">Uncharacterized protein</fullName>
    </submittedName>
</protein>
<organism evidence="1 2">
    <name type="scientific">Dyadobacter luticola</name>
    <dbReference type="NCBI Taxonomy" id="1979387"/>
    <lineage>
        <taxon>Bacteria</taxon>
        <taxon>Pseudomonadati</taxon>
        <taxon>Bacteroidota</taxon>
        <taxon>Cytophagia</taxon>
        <taxon>Cytophagales</taxon>
        <taxon>Spirosomataceae</taxon>
        <taxon>Dyadobacter</taxon>
    </lineage>
</organism>
<dbReference type="EMBL" id="VCEJ01000002">
    <property type="protein sequence ID" value="TLV02545.1"/>
    <property type="molecule type" value="Genomic_DNA"/>
</dbReference>
<gene>
    <name evidence="1" type="ORF">FEN17_02680</name>
</gene>
<proteinExistence type="predicted"/>
<comment type="caution">
    <text evidence="1">The sequence shown here is derived from an EMBL/GenBank/DDBJ whole genome shotgun (WGS) entry which is preliminary data.</text>
</comment>
<name>A0A5R9L2M1_9BACT</name>
<sequence length="250" mass="28843">MESLATTSPEFCEPLDNTYGDIPEQFGIIKGIVSNAMYEMSEVMDILELVMKETDPLKALTLSFEINSGLADGYGSWGKELANALWDQHFYSVCKEHKEKIDFLKSNHILDRFILARQELQEAIVRFLCDNLPQDQDLVHRVVITFLPDTLRQIQVQNSLIHATKYWDTDLQFDQRFNRLLVPESCGTRKIEAGQVEIFWMPAIYLESERKFGKLSVSIEDFYRVTDFIIYAEGMEGIYNSLMASRASKN</sequence>
<dbReference type="AlphaFoldDB" id="A0A5R9L2M1"/>
<keyword evidence="2" id="KW-1185">Reference proteome</keyword>